<dbReference type="RefSeq" id="WP_090020817.1">
    <property type="nucleotide sequence ID" value="NZ_FNCE01000008.1"/>
</dbReference>
<dbReference type="AlphaFoldDB" id="A0A1G7T9J8"/>
<gene>
    <name evidence="1" type="ORF">SAMN05216241_108130</name>
</gene>
<name>A0A1G7T9J8_9PROT</name>
<proteinExistence type="predicted"/>
<dbReference type="PANTHER" id="PTHR47017">
    <property type="entry name" value="ACYL-COA"/>
    <property type="match status" value="1"/>
</dbReference>
<dbReference type="InterPro" id="IPR016181">
    <property type="entry name" value="Acyl_CoA_acyltransferase"/>
</dbReference>
<organism evidence="1 2">
    <name type="scientific">Limimonas halophila</name>
    <dbReference type="NCBI Taxonomy" id="1082479"/>
    <lineage>
        <taxon>Bacteria</taxon>
        <taxon>Pseudomonadati</taxon>
        <taxon>Pseudomonadota</taxon>
        <taxon>Alphaproteobacteria</taxon>
        <taxon>Rhodospirillales</taxon>
        <taxon>Rhodovibrionaceae</taxon>
        <taxon>Limimonas</taxon>
    </lineage>
</organism>
<keyword evidence="2" id="KW-1185">Reference proteome</keyword>
<dbReference type="EMBL" id="FNCE01000008">
    <property type="protein sequence ID" value="SDG31280.1"/>
    <property type="molecule type" value="Genomic_DNA"/>
</dbReference>
<accession>A0A1G7T9J8</accession>
<evidence type="ECO:0000313" key="1">
    <source>
        <dbReference type="EMBL" id="SDG31280.1"/>
    </source>
</evidence>
<dbReference type="SUPFAM" id="SSF55729">
    <property type="entry name" value="Acyl-CoA N-acyltransferases (Nat)"/>
    <property type="match status" value="1"/>
</dbReference>
<dbReference type="Gene3D" id="3.40.630.30">
    <property type="match status" value="1"/>
</dbReference>
<reference evidence="1 2" key="1">
    <citation type="submission" date="2016-10" db="EMBL/GenBank/DDBJ databases">
        <authorList>
            <person name="de Groot N.N."/>
        </authorList>
    </citation>
    <scope>NUCLEOTIDE SEQUENCE [LARGE SCALE GENOMIC DNA]</scope>
    <source>
        <strain evidence="1 2">DSM 25584</strain>
    </source>
</reference>
<dbReference type="OrthoDB" id="9776898at2"/>
<dbReference type="InterPro" id="IPR007434">
    <property type="entry name" value="FemAB-like"/>
</dbReference>
<dbReference type="Proteomes" id="UP000199415">
    <property type="component" value="Unassembled WGS sequence"/>
</dbReference>
<protein>
    <submittedName>
        <fullName evidence="1">Uncharacterized protein</fullName>
    </submittedName>
</protein>
<dbReference type="STRING" id="1082479.SAMN05216241_108130"/>
<dbReference type="PANTHER" id="PTHR47017:SF1">
    <property type="entry name" value="ACYL-COA"/>
    <property type="match status" value="1"/>
</dbReference>
<sequence>MAQTDAALTLSVIDGIEQVSAAAWDACAGTAHPFTRHAFLHALEASGSATGRRGWLPQHALVHDAAGTLLGVAPLYLKSHSFGEYVFDWSWADAYERAGGQYYPKLQAAVPFTPVTGGRLLVRPDLPEAERERVASGLADGLVRVAQRHDVSSLHVTFPTRGDWSRLGEHGFLQRVGLQYHFTNPGYAGFDAFLGALKAQKRKQIRRERREVADSGLTIQRLTGRDIEPRHWEAFYDFYLATADKRFGFPYLTPDFFERLGETMPEQTLLVMAWRPDGQPVAGALNLVGSDTLYGRIWGCCEEHRFLHFECCYYQAIEHAIAHGLTRVEAGAQGEHKIQRGYLPVETYSAHWIADPRLRAGVADFIDRERPVVRAERAALMGESPFRTA</sequence>
<dbReference type="Pfam" id="PF04339">
    <property type="entry name" value="FemAB_like"/>
    <property type="match status" value="1"/>
</dbReference>
<evidence type="ECO:0000313" key="2">
    <source>
        <dbReference type="Proteomes" id="UP000199415"/>
    </source>
</evidence>